<keyword evidence="1" id="KW-0433">Leucine-rich repeat</keyword>
<dbReference type="PANTHER" id="PTHR48009:SF4">
    <property type="entry name" value="LEUCINE-RICH REPEAT (LRR) FAMILY PROTEIN"/>
    <property type="match status" value="1"/>
</dbReference>
<dbReference type="FunFam" id="3.80.10.10:FF:000383">
    <property type="entry name" value="Leucine-rich repeat receptor protein kinase EMS1"/>
    <property type="match status" value="1"/>
</dbReference>
<keyword evidence="5" id="KW-1185">Reference proteome</keyword>
<accession>A0A843UJZ5</accession>
<dbReference type="EMBL" id="NMUH01000629">
    <property type="protein sequence ID" value="MQL82416.1"/>
    <property type="molecule type" value="Genomic_DNA"/>
</dbReference>
<dbReference type="Pfam" id="PF08263">
    <property type="entry name" value="LRRNT_2"/>
    <property type="match status" value="1"/>
</dbReference>
<protein>
    <recommendedName>
        <fullName evidence="3">Leucine-rich repeat-containing N-terminal plant-type domain-containing protein</fullName>
    </recommendedName>
</protein>
<dbReference type="AlphaFoldDB" id="A0A843UJZ5"/>
<comment type="caution">
    <text evidence="4">The sequence shown here is derived from an EMBL/GenBank/DDBJ whole genome shotgun (WGS) entry which is preliminary data.</text>
</comment>
<dbReference type="SUPFAM" id="SSF52058">
    <property type="entry name" value="L domain-like"/>
    <property type="match status" value="1"/>
</dbReference>
<evidence type="ECO:0000259" key="3">
    <source>
        <dbReference type="Pfam" id="PF08263"/>
    </source>
</evidence>
<name>A0A843UJZ5_COLES</name>
<dbReference type="PANTHER" id="PTHR48009">
    <property type="entry name" value="LEUCINE-RICH REPEAT (LRR) FAMILY PROTEIN"/>
    <property type="match status" value="1"/>
</dbReference>
<organism evidence="4 5">
    <name type="scientific">Colocasia esculenta</name>
    <name type="common">Wild taro</name>
    <name type="synonym">Arum esculentum</name>
    <dbReference type="NCBI Taxonomy" id="4460"/>
    <lineage>
        <taxon>Eukaryota</taxon>
        <taxon>Viridiplantae</taxon>
        <taxon>Streptophyta</taxon>
        <taxon>Embryophyta</taxon>
        <taxon>Tracheophyta</taxon>
        <taxon>Spermatophyta</taxon>
        <taxon>Magnoliopsida</taxon>
        <taxon>Liliopsida</taxon>
        <taxon>Araceae</taxon>
        <taxon>Aroideae</taxon>
        <taxon>Colocasieae</taxon>
        <taxon>Colocasia</taxon>
    </lineage>
</organism>
<sequence length="415" mass="44693">MEEERFFLMKKWRRQVRALDSPSAFSFFLIVSSVLGFPARGVGMLNPVDFLALQSVRKALDDTPGSRFFASWDFTADPCRFSGVFCAGDRVVALSLGDPRAGSPGLSGSLHPAVGRLSALAELSIVPGRVVGPLPSTLAGLANLRFLAISRNFLSGAIPPGIAALRQLRTVDLSFNQLSGAIPPGLAGLPALANVILCHNRFSGGVPLFYSPFLARLDLSHNDLSSGVAVLPPSLQYLSLSWNRLTGSVDRVLPRLVRLNYLDLSLNRFTGPIPPGVFSLPLATLQLQRNQFSGPLRPATEVAIPAVDVSYNQFSGEVSPLFAPARRLYMNNNRFTGRVPATLVARLLEGAIEVLYLQHNYLTGVQIDPAAGIPRGSSLCLQYNCMVSPPVQMACPLKAGREKSRPSAQCTGRRG</sequence>
<evidence type="ECO:0000256" key="2">
    <source>
        <dbReference type="ARBA" id="ARBA00022737"/>
    </source>
</evidence>
<dbReference type="InterPro" id="IPR053213">
    <property type="entry name" value="RLP29"/>
</dbReference>
<dbReference type="InterPro" id="IPR013210">
    <property type="entry name" value="LRR_N_plant-typ"/>
</dbReference>
<feature type="domain" description="Leucine-rich repeat-containing N-terminal plant-type" evidence="3">
    <location>
        <begin position="49"/>
        <end position="86"/>
    </location>
</feature>
<dbReference type="InterPro" id="IPR001611">
    <property type="entry name" value="Leu-rich_rpt"/>
</dbReference>
<proteinExistence type="predicted"/>
<dbReference type="Gene3D" id="3.80.10.10">
    <property type="entry name" value="Ribonuclease Inhibitor"/>
    <property type="match status" value="2"/>
</dbReference>
<evidence type="ECO:0000313" key="5">
    <source>
        <dbReference type="Proteomes" id="UP000652761"/>
    </source>
</evidence>
<gene>
    <name evidence="4" type="ORF">Taro_014894</name>
</gene>
<evidence type="ECO:0000313" key="4">
    <source>
        <dbReference type="EMBL" id="MQL82416.1"/>
    </source>
</evidence>
<dbReference type="InterPro" id="IPR032675">
    <property type="entry name" value="LRR_dom_sf"/>
</dbReference>
<dbReference type="Proteomes" id="UP000652761">
    <property type="component" value="Unassembled WGS sequence"/>
</dbReference>
<keyword evidence="2" id="KW-0677">Repeat</keyword>
<dbReference type="Pfam" id="PF00560">
    <property type="entry name" value="LRR_1"/>
    <property type="match status" value="3"/>
</dbReference>
<evidence type="ECO:0000256" key="1">
    <source>
        <dbReference type="ARBA" id="ARBA00022614"/>
    </source>
</evidence>
<reference evidence="4" key="1">
    <citation type="submission" date="2017-07" db="EMBL/GenBank/DDBJ databases">
        <title>Taro Niue Genome Assembly and Annotation.</title>
        <authorList>
            <person name="Atibalentja N."/>
            <person name="Keating K."/>
            <person name="Fields C.J."/>
        </authorList>
    </citation>
    <scope>NUCLEOTIDE SEQUENCE</scope>
    <source>
        <strain evidence="4">Niue_2</strain>
        <tissue evidence="4">Leaf</tissue>
    </source>
</reference>
<dbReference type="OrthoDB" id="676979at2759"/>
<dbReference type="SMR" id="A0A843UJZ5"/>